<reference evidence="8 10" key="1">
    <citation type="submission" date="2019-03" db="EMBL/GenBank/DDBJ databases">
        <title>Genomic Encyclopedia of Type Strains, Phase IV (KMG-IV): sequencing the most valuable type-strain genomes for metagenomic binning, comparative biology and taxonomic classification.</title>
        <authorList>
            <person name="Goeker M."/>
        </authorList>
    </citation>
    <scope>NUCLEOTIDE SEQUENCE [LARGE SCALE GENOMIC DNA]</scope>
    <source>
        <strain evidence="8 10">DSM 28140</strain>
    </source>
</reference>
<dbReference type="InterPro" id="IPR020613">
    <property type="entry name" value="Thiolase_CS"/>
</dbReference>
<dbReference type="Proteomes" id="UP000305526">
    <property type="component" value="Unassembled WGS sequence"/>
</dbReference>
<evidence type="ECO:0000259" key="7">
    <source>
        <dbReference type="Pfam" id="PF02803"/>
    </source>
</evidence>
<dbReference type="PROSITE" id="PS00737">
    <property type="entry name" value="THIOLASE_2"/>
    <property type="match status" value="1"/>
</dbReference>
<dbReference type="SUPFAM" id="SSF53901">
    <property type="entry name" value="Thiolase-like"/>
    <property type="match status" value="2"/>
</dbReference>
<evidence type="ECO:0000256" key="2">
    <source>
        <dbReference type="ARBA" id="ARBA00022679"/>
    </source>
</evidence>
<dbReference type="PROSITE" id="PS00098">
    <property type="entry name" value="THIOLASE_1"/>
    <property type="match status" value="1"/>
</dbReference>
<proteinExistence type="inferred from homology"/>
<evidence type="ECO:0000256" key="3">
    <source>
        <dbReference type="ARBA" id="ARBA00023315"/>
    </source>
</evidence>
<comment type="caution">
    <text evidence="8">The sequence shown here is derived from an EMBL/GenBank/DDBJ whole genome shotgun (WGS) entry which is preliminary data.</text>
</comment>
<comment type="similarity">
    <text evidence="1 5">Belongs to the thiolase-like superfamily. Thiolase family.</text>
</comment>
<dbReference type="PANTHER" id="PTHR18919:SF164">
    <property type="entry name" value="ACETYL-COA ACETYLTRANSFERASE"/>
    <property type="match status" value="1"/>
</dbReference>
<keyword evidence="3 5" id="KW-0012">Acyltransferase</keyword>
<dbReference type="EMBL" id="SMCP01000003">
    <property type="protein sequence ID" value="TCV88879.1"/>
    <property type="molecule type" value="Genomic_DNA"/>
</dbReference>
<dbReference type="InterPro" id="IPR020616">
    <property type="entry name" value="Thiolase_N"/>
</dbReference>
<evidence type="ECO:0000313" key="10">
    <source>
        <dbReference type="Proteomes" id="UP000294619"/>
    </source>
</evidence>
<name>A0A4V6P3Z2_9PAST</name>
<dbReference type="InterPro" id="IPR020615">
    <property type="entry name" value="Thiolase_acyl_enz_int_AS"/>
</dbReference>
<dbReference type="GO" id="GO:0003988">
    <property type="term" value="F:acetyl-CoA C-acyltransferase activity"/>
    <property type="evidence" value="ECO:0007669"/>
    <property type="project" value="UniProtKB-ARBA"/>
</dbReference>
<dbReference type="Gene3D" id="3.40.47.10">
    <property type="match status" value="2"/>
</dbReference>
<evidence type="ECO:0000313" key="9">
    <source>
        <dbReference type="EMBL" id="TNG89499.1"/>
    </source>
</evidence>
<protein>
    <submittedName>
        <fullName evidence="9">Acetyl-CoA C-acetyltransferase</fullName>
    </submittedName>
    <submittedName>
        <fullName evidence="8">Acetyl-CoA acetyltransferase</fullName>
    </submittedName>
</protein>
<dbReference type="CDD" id="cd00751">
    <property type="entry name" value="thiolase"/>
    <property type="match status" value="1"/>
</dbReference>
<dbReference type="RefSeq" id="WP_132965888.1">
    <property type="nucleotide sequence ID" value="NZ_LEKL01000025.1"/>
</dbReference>
<evidence type="ECO:0000256" key="1">
    <source>
        <dbReference type="ARBA" id="ARBA00010982"/>
    </source>
</evidence>
<dbReference type="AlphaFoldDB" id="A0A4V6P3Z2"/>
<dbReference type="InterPro" id="IPR002155">
    <property type="entry name" value="Thiolase"/>
</dbReference>
<evidence type="ECO:0000313" key="8">
    <source>
        <dbReference type="EMBL" id="TCV88879.1"/>
    </source>
</evidence>
<accession>A0A4V6P3Z2</accession>
<reference evidence="9 11" key="2">
    <citation type="submission" date="2019-05" db="EMBL/GenBank/DDBJ databases">
        <title>Pasteurellaceae isolates from reptiles.</title>
        <authorList>
            <person name="Bojesen A.M."/>
            <person name="Lund E."/>
        </authorList>
    </citation>
    <scope>NUCLEOTIDE SEQUENCE [LARGE SCALE GENOMIC DNA]</scope>
    <source>
        <strain evidence="9 11">ELNT2x</strain>
    </source>
</reference>
<feature type="active site" description="Proton acceptor" evidence="4">
    <location>
        <position position="349"/>
    </location>
</feature>
<feature type="domain" description="Thiolase C-terminal" evidence="7">
    <location>
        <begin position="270"/>
        <end position="392"/>
    </location>
</feature>
<evidence type="ECO:0000256" key="5">
    <source>
        <dbReference type="RuleBase" id="RU003557"/>
    </source>
</evidence>
<evidence type="ECO:0000259" key="6">
    <source>
        <dbReference type="Pfam" id="PF00108"/>
    </source>
</evidence>
<organism evidence="8 10">
    <name type="scientific">Testudinibacter aquarius</name>
    <dbReference type="NCBI Taxonomy" id="1524974"/>
    <lineage>
        <taxon>Bacteria</taxon>
        <taxon>Pseudomonadati</taxon>
        <taxon>Pseudomonadota</taxon>
        <taxon>Gammaproteobacteria</taxon>
        <taxon>Pasteurellales</taxon>
        <taxon>Pasteurellaceae</taxon>
        <taxon>Testudinibacter</taxon>
    </lineage>
</organism>
<dbReference type="NCBIfam" id="TIGR01930">
    <property type="entry name" value="AcCoA-C-Actrans"/>
    <property type="match status" value="1"/>
</dbReference>
<dbReference type="PROSITE" id="PS00099">
    <property type="entry name" value="THIOLASE_3"/>
    <property type="match status" value="1"/>
</dbReference>
<dbReference type="EMBL" id="VDGV01000095">
    <property type="protein sequence ID" value="TNG89499.1"/>
    <property type="molecule type" value="Genomic_DNA"/>
</dbReference>
<dbReference type="InterPro" id="IPR020610">
    <property type="entry name" value="Thiolase_AS"/>
</dbReference>
<keyword evidence="11" id="KW-1185">Reference proteome</keyword>
<dbReference type="Proteomes" id="UP000294619">
    <property type="component" value="Unassembled WGS sequence"/>
</dbReference>
<sequence>MENIVIVSAVRTPIGSFNGALATVSAVDLGALVIKEVLQRANVAADQVDEVIMGNVLQAGLGQNPARQAALKAGIYQQAPSLTINKVCGSGLKSVVLGAQAIRSGDADIVVVGGMENMSQAPYLLSSKVRLGARMGNLTLQDSMIEDGLTCAINHYHMGITAENIAEHYGITRQQQDEFALRSQTLASQAVQAGVFDAEIIPVSVKTRKGEKVFNRDEHPKFDTTLEQLAALKPAFKKEGSVTAGNASGLNDGAAALLLMSESKAAELGLQPLARIRSYASVGNDPAVMGLGPVQATQAALQKANLTLAEIDLVEANEAFAAQFLGVGKTLLFDLEKTNIHGGAIALGHPIGASGARILVTLLYGMQAKQAKLGLATLCIGGGQGISMVVERL</sequence>
<dbReference type="GO" id="GO:0044281">
    <property type="term" value="P:small molecule metabolic process"/>
    <property type="evidence" value="ECO:0007669"/>
    <property type="project" value="UniProtKB-ARBA"/>
</dbReference>
<evidence type="ECO:0000313" key="11">
    <source>
        <dbReference type="Proteomes" id="UP000305526"/>
    </source>
</evidence>
<evidence type="ECO:0000256" key="4">
    <source>
        <dbReference type="PIRSR" id="PIRSR000429-1"/>
    </source>
</evidence>
<gene>
    <name evidence="8" type="ORF">EDC16_103234</name>
    <name evidence="9" type="ORF">FHQ21_10195</name>
</gene>
<dbReference type="Pfam" id="PF02803">
    <property type="entry name" value="Thiolase_C"/>
    <property type="match status" value="1"/>
</dbReference>
<feature type="domain" description="Thiolase N-terminal" evidence="6">
    <location>
        <begin position="4"/>
        <end position="263"/>
    </location>
</feature>
<dbReference type="PANTHER" id="PTHR18919">
    <property type="entry name" value="ACETYL-COA C-ACYLTRANSFERASE"/>
    <property type="match status" value="1"/>
</dbReference>
<feature type="active site" description="Acyl-thioester intermediate" evidence="4">
    <location>
        <position position="88"/>
    </location>
</feature>
<dbReference type="Pfam" id="PF00108">
    <property type="entry name" value="Thiolase_N"/>
    <property type="match status" value="1"/>
</dbReference>
<dbReference type="InterPro" id="IPR016039">
    <property type="entry name" value="Thiolase-like"/>
</dbReference>
<keyword evidence="2 5" id="KW-0808">Transferase</keyword>
<dbReference type="FunFam" id="3.40.47.10:FF:000010">
    <property type="entry name" value="Acetyl-CoA acetyltransferase (Thiolase)"/>
    <property type="match status" value="1"/>
</dbReference>
<dbReference type="PIRSF" id="PIRSF000429">
    <property type="entry name" value="Ac-CoA_Ac_transf"/>
    <property type="match status" value="1"/>
</dbReference>
<feature type="active site" description="Proton acceptor" evidence="4">
    <location>
        <position position="379"/>
    </location>
</feature>
<dbReference type="InterPro" id="IPR020617">
    <property type="entry name" value="Thiolase_C"/>
</dbReference>